<proteinExistence type="predicted"/>
<organism evidence="1 2">
    <name type="scientific">Trichonephila clavipes</name>
    <name type="common">Golden silk orbweaver</name>
    <name type="synonym">Nephila clavipes</name>
    <dbReference type="NCBI Taxonomy" id="2585209"/>
    <lineage>
        <taxon>Eukaryota</taxon>
        <taxon>Metazoa</taxon>
        <taxon>Ecdysozoa</taxon>
        <taxon>Arthropoda</taxon>
        <taxon>Chelicerata</taxon>
        <taxon>Arachnida</taxon>
        <taxon>Araneae</taxon>
        <taxon>Araneomorphae</taxon>
        <taxon>Entelegynae</taxon>
        <taxon>Araneoidea</taxon>
        <taxon>Nephilidae</taxon>
        <taxon>Trichonephila</taxon>
    </lineage>
</organism>
<sequence length="137" mass="15915">MYRGVIRMEHTCWWQRGLTESTAHARVPSQKESAFTTRREQLESVSSTRESSVDICSRLLPLDERLYLAPSASEFGKKLNQAQLHKELQHRKMRPNETVFQYLVAIRELANRGQGFSTKLQLWNIVLMESPILLQIS</sequence>
<comment type="caution">
    <text evidence="1">The sequence shown here is derived from an EMBL/GenBank/DDBJ whole genome shotgun (WGS) entry which is preliminary data.</text>
</comment>
<dbReference type="Proteomes" id="UP000887159">
    <property type="component" value="Unassembled WGS sequence"/>
</dbReference>
<evidence type="ECO:0000313" key="1">
    <source>
        <dbReference type="EMBL" id="GFY26289.1"/>
    </source>
</evidence>
<reference evidence="1" key="1">
    <citation type="submission" date="2020-08" db="EMBL/GenBank/DDBJ databases">
        <title>Multicomponent nature underlies the extraordinary mechanical properties of spider dragline silk.</title>
        <authorList>
            <person name="Kono N."/>
            <person name="Nakamura H."/>
            <person name="Mori M."/>
            <person name="Yoshida Y."/>
            <person name="Ohtoshi R."/>
            <person name="Malay A.D."/>
            <person name="Moran D.A.P."/>
            <person name="Tomita M."/>
            <person name="Numata K."/>
            <person name="Arakawa K."/>
        </authorList>
    </citation>
    <scope>NUCLEOTIDE SEQUENCE</scope>
</reference>
<evidence type="ECO:0000313" key="2">
    <source>
        <dbReference type="Proteomes" id="UP000887159"/>
    </source>
</evidence>
<dbReference type="AlphaFoldDB" id="A0A8X6W1C2"/>
<dbReference type="EMBL" id="BMAU01021375">
    <property type="protein sequence ID" value="GFY26289.1"/>
    <property type="molecule type" value="Genomic_DNA"/>
</dbReference>
<gene>
    <name evidence="1" type="ORF">TNCV_24871</name>
</gene>
<name>A0A8X6W1C2_TRICX</name>
<protein>
    <submittedName>
        <fullName evidence="1">Uncharacterized protein</fullName>
    </submittedName>
</protein>
<accession>A0A8X6W1C2</accession>
<keyword evidence="2" id="KW-1185">Reference proteome</keyword>